<dbReference type="Pfam" id="PF13640">
    <property type="entry name" value="2OG-FeII_Oxy_3"/>
    <property type="match status" value="1"/>
</dbReference>
<evidence type="ECO:0000313" key="8">
    <source>
        <dbReference type="EMBL" id="PKS10001.1"/>
    </source>
</evidence>
<dbReference type="PANTHER" id="PTHR10869">
    <property type="entry name" value="PROLYL 4-HYDROXYLASE ALPHA SUBUNIT"/>
    <property type="match status" value="1"/>
</dbReference>
<gene>
    <name evidence="8" type="ORF">jhhlp_004625</name>
</gene>
<dbReference type="GO" id="GO:0004656">
    <property type="term" value="F:procollagen-proline 4-dioxygenase activity"/>
    <property type="evidence" value="ECO:0007669"/>
    <property type="project" value="TreeGrafter"/>
</dbReference>
<dbReference type="OrthoDB" id="420380at2759"/>
<evidence type="ECO:0000256" key="3">
    <source>
        <dbReference type="ARBA" id="ARBA00022964"/>
    </source>
</evidence>
<keyword evidence="6" id="KW-0472">Membrane</keyword>
<dbReference type="SMART" id="SM00702">
    <property type="entry name" value="P4Hc"/>
    <property type="match status" value="1"/>
</dbReference>
<proteinExistence type="predicted"/>
<feature type="domain" description="Prolyl 4-hydroxylase alpha subunit" evidence="7">
    <location>
        <begin position="97"/>
        <end position="319"/>
    </location>
</feature>
<dbReference type="InterPro" id="IPR044862">
    <property type="entry name" value="Pro_4_hyd_alph_FE2OG_OXY"/>
</dbReference>
<evidence type="ECO:0000256" key="5">
    <source>
        <dbReference type="ARBA" id="ARBA00023004"/>
    </source>
</evidence>
<feature type="transmembrane region" description="Helical" evidence="6">
    <location>
        <begin position="24"/>
        <end position="47"/>
    </location>
</feature>
<dbReference type="InterPro" id="IPR045054">
    <property type="entry name" value="P4HA-like"/>
</dbReference>
<protein>
    <recommendedName>
        <fullName evidence="7">Prolyl 4-hydroxylase alpha subunit domain-containing protein</fullName>
    </recommendedName>
</protein>
<evidence type="ECO:0000256" key="4">
    <source>
        <dbReference type="ARBA" id="ARBA00023002"/>
    </source>
</evidence>
<dbReference type="GO" id="GO:0031418">
    <property type="term" value="F:L-ascorbic acid binding"/>
    <property type="evidence" value="ECO:0007669"/>
    <property type="project" value="InterPro"/>
</dbReference>
<dbReference type="InParanoid" id="A0A2N3NC59"/>
<name>A0A2N3NC59_9PEZI</name>
<reference evidence="8 9" key="1">
    <citation type="journal article" date="2017" name="G3 (Bethesda)">
        <title>First Draft Genome Sequence of the Pathogenic Fungus Lomentospora prolificans (Formerly Scedosporium prolificans).</title>
        <authorList>
            <person name="Luo R."/>
            <person name="Zimin A."/>
            <person name="Workman R."/>
            <person name="Fan Y."/>
            <person name="Pertea G."/>
            <person name="Grossman N."/>
            <person name="Wear M.P."/>
            <person name="Jia B."/>
            <person name="Miller H."/>
            <person name="Casadevall A."/>
            <person name="Timp W."/>
            <person name="Zhang S.X."/>
            <person name="Salzberg S.L."/>
        </authorList>
    </citation>
    <scope>NUCLEOTIDE SEQUENCE [LARGE SCALE GENOMIC DNA]</scope>
    <source>
        <strain evidence="8 9">JHH-5317</strain>
    </source>
</reference>
<keyword evidence="5" id="KW-0408">Iron</keyword>
<dbReference type="Proteomes" id="UP000233524">
    <property type="component" value="Unassembled WGS sequence"/>
</dbReference>
<keyword evidence="9" id="KW-1185">Reference proteome</keyword>
<comment type="cofactor">
    <cofactor evidence="1">
        <name>L-ascorbate</name>
        <dbReference type="ChEBI" id="CHEBI:38290"/>
    </cofactor>
</comment>
<dbReference type="Gene3D" id="2.60.120.620">
    <property type="entry name" value="q2cbj1_9rhob like domain"/>
    <property type="match status" value="1"/>
</dbReference>
<keyword evidence="6" id="KW-1133">Transmembrane helix</keyword>
<dbReference type="PANTHER" id="PTHR10869:SF246">
    <property type="entry name" value="TRANSMEMBRANE PROLYL 4-HYDROXYLASE"/>
    <property type="match status" value="1"/>
</dbReference>
<keyword evidence="3" id="KW-0223">Dioxygenase</keyword>
<dbReference type="GO" id="GO:0005783">
    <property type="term" value="C:endoplasmic reticulum"/>
    <property type="evidence" value="ECO:0007669"/>
    <property type="project" value="TreeGrafter"/>
</dbReference>
<keyword evidence="4" id="KW-0560">Oxidoreductase</keyword>
<dbReference type="GO" id="GO:0005506">
    <property type="term" value="F:iron ion binding"/>
    <property type="evidence" value="ECO:0007669"/>
    <property type="project" value="InterPro"/>
</dbReference>
<evidence type="ECO:0000313" key="9">
    <source>
        <dbReference type="Proteomes" id="UP000233524"/>
    </source>
</evidence>
<evidence type="ECO:0000256" key="1">
    <source>
        <dbReference type="ARBA" id="ARBA00001961"/>
    </source>
</evidence>
<keyword evidence="2" id="KW-0479">Metal-binding</keyword>
<dbReference type="STRING" id="41688.A0A2N3NC59"/>
<evidence type="ECO:0000259" key="7">
    <source>
        <dbReference type="SMART" id="SM00702"/>
    </source>
</evidence>
<dbReference type="VEuPathDB" id="FungiDB:jhhlp_004625"/>
<comment type="caution">
    <text evidence="8">The sequence shown here is derived from an EMBL/GenBank/DDBJ whole genome shotgun (WGS) entry which is preliminary data.</text>
</comment>
<dbReference type="EMBL" id="NLAX01000010">
    <property type="protein sequence ID" value="PKS10001.1"/>
    <property type="molecule type" value="Genomic_DNA"/>
</dbReference>
<dbReference type="AlphaFoldDB" id="A0A2N3NC59"/>
<sequence>MRATVPKLTSSGRPAGLTSDVFEFFLAIMLSYVVALVACAIFFANPIMRLFSSDVRRAVRSPRPQLNESLLALPGPNDSAIACPVDAYGVHIYSREPLVMYIENFLTAAERSHLLEVSEGLFQPSTITHNGGSTHRDSAIRDSEVAMIPRTDTVRCVERRAHSFQGWREELWVERLRTQRYTPGGHYNHHYDWSSNAGGWGRVSSMMAWVSVSEGMEGGGTEFPLLPAPVYPEDPENEPAATGRPTAEETFWCKFLECEDGRVATSEEGLGVTFKAVEGNAVFWTNFKADGSADGYVETWHAGLPVKKGTKVGLNIWTVGRI</sequence>
<accession>A0A2N3NC59</accession>
<organism evidence="8 9">
    <name type="scientific">Lomentospora prolificans</name>
    <dbReference type="NCBI Taxonomy" id="41688"/>
    <lineage>
        <taxon>Eukaryota</taxon>
        <taxon>Fungi</taxon>
        <taxon>Dikarya</taxon>
        <taxon>Ascomycota</taxon>
        <taxon>Pezizomycotina</taxon>
        <taxon>Sordariomycetes</taxon>
        <taxon>Hypocreomycetidae</taxon>
        <taxon>Microascales</taxon>
        <taxon>Microascaceae</taxon>
        <taxon>Lomentospora</taxon>
    </lineage>
</organism>
<dbReference type="InterPro" id="IPR006620">
    <property type="entry name" value="Pro_4_hyd_alph"/>
</dbReference>
<evidence type="ECO:0000256" key="6">
    <source>
        <dbReference type="SAM" id="Phobius"/>
    </source>
</evidence>
<evidence type="ECO:0000256" key="2">
    <source>
        <dbReference type="ARBA" id="ARBA00022723"/>
    </source>
</evidence>
<keyword evidence="6" id="KW-0812">Transmembrane</keyword>